<feature type="region of interest" description="Disordered" evidence="1">
    <location>
        <begin position="25"/>
        <end position="60"/>
    </location>
</feature>
<gene>
    <name evidence="3" type="ORF">CGZ75_13000</name>
</gene>
<dbReference type="Proteomes" id="UP000215145">
    <property type="component" value="Unassembled WGS sequence"/>
</dbReference>
<sequence>MKKSVLAATAVLALLLSACGNQAGSNEAAGSSTNKETPASGEVSPAASPPASPAASASGKGGIEVDKGILNHEITLPASMFTGQDIDAVVEQAKKDGIDETVKNADGSITYKISNSKYKEMMDSMKQALLQSVEDVKSGENFKSIKDVKHNDSFSEFTLIVEQEVYEGSLDSFAAMGLALPAMYYQLFSGAKPEDYKATIKLQDEKSGKVFNTIVYPDAMQK</sequence>
<keyword evidence="2" id="KW-0732">Signal</keyword>
<reference evidence="3 4" key="1">
    <citation type="submission" date="2017-07" db="EMBL/GenBank/DDBJ databases">
        <title>Paenibacillus herberti R33 genome sequencing and assembly.</title>
        <authorList>
            <person name="Su W."/>
        </authorList>
    </citation>
    <scope>NUCLEOTIDE SEQUENCE [LARGE SCALE GENOMIC DNA]</scope>
    <source>
        <strain evidence="3 4">R33</strain>
    </source>
</reference>
<keyword evidence="4" id="KW-1185">Reference proteome</keyword>
<dbReference type="RefSeq" id="WP_089524749.1">
    <property type="nucleotide sequence ID" value="NZ_NMUQ01000002.1"/>
</dbReference>
<feature type="signal peptide" evidence="2">
    <location>
        <begin position="1"/>
        <end position="23"/>
    </location>
</feature>
<proteinExistence type="predicted"/>
<accession>A0A229NVU4</accession>
<dbReference type="AlphaFoldDB" id="A0A229NVU4"/>
<feature type="compositionally biased region" description="Polar residues" evidence="1">
    <location>
        <begin position="25"/>
        <end position="37"/>
    </location>
</feature>
<protein>
    <recommendedName>
        <fullName evidence="5">Antigen I/II N-terminal domain-containing protein</fullName>
    </recommendedName>
</protein>
<dbReference type="OrthoDB" id="1849839at2"/>
<evidence type="ECO:0000313" key="3">
    <source>
        <dbReference type="EMBL" id="OXM13924.1"/>
    </source>
</evidence>
<dbReference type="PROSITE" id="PS51257">
    <property type="entry name" value="PROKAR_LIPOPROTEIN"/>
    <property type="match status" value="1"/>
</dbReference>
<evidence type="ECO:0000256" key="2">
    <source>
        <dbReference type="SAM" id="SignalP"/>
    </source>
</evidence>
<evidence type="ECO:0000256" key="1">
    <source>
        <dbReference type="SAM" id="MobiDB-lite"/>
    </source>
</evidence>
<organism evidence="3 4">
    <name type="scientific">Paenibacillus herberti</name>
    <dbReference type="NCBI Taxonomy" id="1619309"/>
    <lineage>
        <taxon>Bacteria</taxon>
        <taxon>Bacillati</taxon>
        <taxon>Bacillota</taxon>
        <taxon>Bacilli</taxon>
        <taxon>Bacillales</taxon>
        <taxon>Paenibacillaceae</taxon>
        <taxon>Paenibacillus</taxon>
    </lineage>
</organism>
<evidence type="ECO:0000313" key="4">
    <source>
        <dbReference type="Proteomes" id="UP000215145"/>
    </source>
</evidence>
<name>A0A229NVU4_9BACL</name>
<comment type="caution">
    <text evidence="3">The sequence shown here is derived from an EMBL/GenBank/DDBJ whole genome shotgun (WGS) entry which is preliminary data.</text>
</comment>
<evidence type="ECO:0008006" key="5">
    <source>
        <dbReference type="Google" id="ProtNLM"/>
    </source>
</evidence>
<dbReference type="EMBL" id="NMUQ01000002">
    <property type="protein sequence ID" value="OXM13924.1"/>
    <property type="molecule type" value="Genomic_DNA"/>
</dbReference>
<feature type="chain" id="PRO_5012466435" description="Antigen I/II N-terminal domain-containing protein" evidence="2">
    <location>
        <begin position="24"/>
        <end position="222"/>
    </location>
</feature>